<reference evidence="1 2" key="2">
    <citation type="journal article" date="2022" name="Mol. Ecol. Resour.">
        <title>The genomes of chicory, endive, great burdock and yacon provide insights into Asteraceae paleo-polyploidization history and plant inulin production.</title>
        <authorList>
            <person name="Fan W."/>
            <person name="Wang S."/>
            <person name="Wang H."/>
            <person name="Wang A."/>
            <person name="Jiang F."/>
            <person name="Liu H."/>
            <person name="Zhao H."/>
            <person name="Xu D."/>
            <person name="Zhang Y."/>
        </authorList>
    </citation>
    <scope>NUCLEOTIDE SEQUENCE [LARGE SCALE GENOMIC DNA]</scope>
    <source>
        <strain evidence="2">cv. Yunnan</strain>
        <tissue evidence="1">Leaves</tissue>
    </source>
</reference>
<gene>
    <name evidence="1" type="ORF">L1987_58968</name>
</gene>
<reference evidence="2" key="1">
    <citation type="journal article" date="2022" name="Mol. Ecol. Resour.">
        <title>The genomes of chicory, endive, great burdock and yacon provide insights into Asteraceae palaeo-polyploidization history and plant inulin production.</title>
        <authorList>
            <person name="Fan W."/>
            <person name="Wang S."/>
            <person name="Wang H."/>
            <person name="Wang A."/>
            <person name="Jiang F."/>
            <person name="Liu H."/>
            <person name="Zhao H."/>
            <person name="Xu D."/>
            <person name="Zhang Y."/>
        </authorList>
    </citation>
    <scope>NUCLEOTIDE SEQUENCE [LARGE SCALE GENOMIC DNA]</scope>
    <source>
        <strain evidence="2">cv. Yunnan</strain>
    </source>
</reference>
<dbReference type="EMBL" id="CM042037">
    <property type="protein sequence ID" value="KAI3741296.1"/>
    <property type="molecule type" value="Genomic_DNA"/>
</dbReference>
<organism evidence="1 2">
    <name type="scientific">Smallanthus sonchifolius</name>
    <dbReference type="NCBI Taxonomy" id="185202"/>
    <lineage>
        <taxon>Eukaryota</taxon>
        <taxon>Viridiplantae</taxon>
        <taxon>Streptophyta</taxon>
        <taxon>Embryophyta</taxon>
        <taxon>Tracheophyta</taxon>
        <taxon>Spermatophyta</taxon>
        <taxon>Magnoliopsida</taxon>
        <taxon>eudicotyledons</taxon>
        <taxon>Gunneridae</taxon>
        <taxon>Pentapetalae</taxon>
        <taxon>asterids</taxon>
        <taxon>campanulids</taxon>
        <taxon>Asterales</taxon>
        <taxon>Asteraceae</taxon>
        <taxon>Asteroideae</taxon>
        <taxon>Heliantheae alliance</taxon>
        <taxon>Millerieae</taxon>
        <taxon>Smallanthus</taxon>
    </lineage>
</organism>
<keyword evidence="2" id="KW-1185">Reference proteome</keyword>
<accession>A0ACB9D4I5</accession>
<name>A0ACB9D4I5_9ASTR</name>
<dbReference type="Proteomes" id="UP001056120">
    <property type="component" value="Linkage Group LG20"/>
</dbReference>
<evidence type="ECO:0000313" key="1">
    <source>
        <dbReference type="EMBL" id="KAI3741296.1"/>
    </source>
</evidence>
<comment type="caution">
    <text evidence="1">The sequence shown here is derived from an EMBL/GenBank/DDBJ whole genome shotgun (WGS) entry which is preliminary data.</text>
</comment>
<sequence length="120" mass="12589">MRQHARAPKAGTSCCLVRIPDPDDIAYTFVGRPVSQMDSLFCVESAGGGVADVTSVLEFHVDPHTLPCLHSLLSNDIAASLNSVTVSNGCGYAIPLVASVTQEGLIRKARTPLSPAVSKL</sequence>
<proteinExistence type="predicted"/>
<protein>
    <submittedName>
        <fullName evidence="1">Uncharacterized protein</fullName>
    </submittedName>
</protein>
<evidence type="ECO:0000313" key="2">
    <source>
        <dbReference type="Proteomes" id="UP001056120"/>
    </source>
</evidence>